<dbReference type="EMBL" id="MGFQ01000019">
    <property type="protein sequence ID" value="OGM09777.1"/>
    <property type="molecule type" value="Genomic_DNA"/>
</dbReference>
<evidence type="ECO:0000313" key="2">
    <source>
        <dbReference type="Proteomes" id="UP000176939"/>
    </source>
</evidence>
<organism evidence="1 2">
    <name type="scientific">Candidatus Woesebacteria bacterium RBG_13_36_22</name>
    <dbReference type="NCBI Taxonomy" id="1802478"/>
    <lineage>
        <taxon>Bacteria</taxon>
        <taxon>Candidatus Woeseibacteriota</taxon>
    </lineage>
</organism>
<gene>
    <name evidence="1" type="ORF">A2Z67_03190</name>
</gene>
<protein>
    <submittedName>
        <fullName evidence="1">Uncharacterized protein</fullName>
    </submittedName>
</protein>
<proteinExistence type="predicted"/>
<dbReference type="Proteomes" id="UP000176939">
    <property type="component" value="Unassembled WGS sequence"/>
</dbReference>
<accession>A0A1F7X440</accession>
<name>A0A1F7X440_9BACT</name>
<dbReference type="AlphaFoldDB" id="A0A1F7X440"/>
<reference evidence="1 2" key="1">
    <citation type="journal article" date="2016" name="Nat. Commun.">
        <title>Thousands of microbial genomes shed light on interconnected biogeochemical processes in an aquifer system.</title>
        <authorList>
            <person name="Anantharaman K."/>
            <person name="Brown C.T."/>
            <person name="Hug L.A."/>
            <person name="Sharon I."/>
            <person name="Castelle C.J."/>
            <person name="Probst A.J."/>
            <person name="Thomas B.C."/>
            <person name="Singh A."/>
            <person name="Wilkins M.J."/>
            <person name="Karaoz U."/>
            <person name="Brodie E.L."/>
            <person name="Williams K.H."/>
            <person name="Hubbard S.S."/>
            <person name="Banfield J.F."/>
        </authorList>
    </citation>
    <scope>NUCLEOTIDE SEQUENCE [LARGE SCALE GENOMIC DNA]</scope>
</reference>
<sequence>MNKIKKIVAKSLVLFFLTLFFFTFSLFLKIKILNAYDTNPVPNIDVECDEVVPGSWPPSHWFESEFHSLRPYQASPCNQQVENTARFCGNDLSLMDEVGGTFSLLNPNCHLIGDPEDGHYRCDFVVNKNYGDITINISDVGFPIMGNTQNVVNSQAQDDSIDDAKKVNDYVSWYLSGVIRKAEYPPQDPDNNVEDIQKIVDYSGPLNKLLPWASQVRQKAKTIERVTASEDDLNRDGTAEDKNMHNEIIGCVNYNLLRTDVGFGQITKCYPGSALNKHVRVSDLANRIPPLPEDFNNLDDYWIAYKRWKGYSCLEIFEYSMCIENPLKPNYWGNLYSYIPLSSTEDRKGQIVIENLSITPADRDVDISNISFADTTPADLFFSHMEEAKDLSEILQSTYTPKELIGSQEIDQSTITRPPSTETCSFATVRTNAGDNLFPGDIQINNLRYTASFSCDFYIFDLIISCSKTAVINLPTITKTPNANVVWTNLVAGSISPFRRIFPKVQEGAPVESIVDVPGAGSISYRSGNTTIASGNLYFPHIGAIKEYFLDAIQTALRPKGMGNNILSGSPGPSGLTEMCEKPDSPPGVIGAPWCELGLGYCSPENLGRFFSTGREARQASIICNGESGGDPTSMNCSCMTGETLDYSLGLFQINLLAHCAGDAISYTRNPISCTIHDPEKILECTEILMDADQNIQWAVGLYQQAGWDPWSVYLLTNAQGGCREQIDAQP</sequence>
<evidence type="ECO:0000313" key="1">
    <source>
        <dbReference type="EMBL" id="OGM09777.1"/>
    </source>
</evidence>
<comment type="caution">
    <text evidence="1">The sequence shown here is derived from an EMBL/GenBank/DDBJ whole genome shotgun (WGS) entry which is preliminary data.</text>
</comment>